<feature type="region of interest" description="Disordered" evidence="1">
    <location>
        <begin position="1"/>
        <end position="31"/>
    </location>
</feature>
<sequence>MSPAGLRYQSTTFGTAPQETKSGSYIYSGSPSGFHEWEFRTKIRVEFLKQKIRKKILEHRTKSTSTSPERGRAERSPVIGRGRDDEAQATEVPGAREHDDPGSPEDGQAGHDAQGDGDQEEERSDYASPRVAPRFPGSVEDEQLSGEIDSLRAELVQKVLEGLRGDAYLTAQDLGVETLMKDGGIETLIATLKKTIFPLQSLEAKELFRVGQMQQGLLSRQTGESVTSFISRRRRWWRQVKELDSNMLISDQMRAELPIESAGLTKQEQLMIRTAAKNHTFDDYAAILLEIPDPLAPQYKSISNYPQKKGQSKGSSKGPQRSWYGSNRTAHWSEANEGTWHEPEEYREEEEEGHEEHYDEHGYFAHNDESEQPTEWDFVDDEDTAAALVAMAECDHDETPAEGLDELAEAAQQLYVGYMAAGTHKGKTKGFKGEEAARQYMAISDDESPAGEYGVLHVSSRQEKEHAAFMAYKTPVSRRSKAPPSAGGSLGGSAESGDFSMVSDNRKDRARRTRVPASAQGSESLPDGSDNKFTFGQHVGLSYHEVLHKYPGYYLLGKEQKSPSKGLADFLDWATDNYEINGACANSEHEAHANGRCGVQAATAEASTPATSGGQEVDYDSIKDTCSPCSTWLSRRPTWRDFPWLGYASSRTSSASAGRPEESVESAPANALLKAMEKMQEQLNELRREKEEEASRRRRRRSRSYSRRRRRSRSDSRDSRRRGQRRPRTPTPPRAELRGRAPLPRPPSVPPPDRSRSESERNWPKQAGYSGYSGYSGYTENRWPAHWKFPVLRQPPNTWNRRVQVGKTPVELLDELYFAENKGWGFKARCLRWIGPYFPGSDPSSRQRTALENANHESNIKVVVLGEDPAPLQFSTELMKGEMPWTVTTFDYVAGQWTLTGVREICTDPPAWNQEAQSRIMMFVPGDALTEEVDDDLTGDAGDGEEGHHPDDPKDDEPGDGEMQPEEHEEDVHDPPEAGNATEYPGVEGYEAMLGVELSCDGKDTPIQENPQRQISDESVVGPLQLSNDVGDHPACALDSSQEFTEQLTVQPPGREIVLSPSSEGEDNDVERCGPPVVEAMYSVDCGDCNLPWKTHDGVENLDIQEDWTKTRKKLIEMVSQKPPGLIVAYVSKTDRLDLLGDLWVESDLNSCGAVVFCPHHDFHDFHDICMSTRGDLTVYLAGPFADELQEEILTWDQSHVTPKCFEDSKKIDMLELLCKKSEERYLCSFARTCFVGEAIEDDEEDLDPSSEDMPAQPMDDSVDLEQLTPAEQESLALDQLALPGTMDEQKRMALWRRLPQRTRIAIRRLHRQFGHPTPQTLRAILKAGKAPAELVESARLVRCTVCEDAKPRPREHPVGPKFQFEFNACVGMDVAEARDDGGNKYSILSFVDIATGFHLAEVVKVGGGMPTSERCADAMLSRWVSWAGWPKQATMDRGMQNRGEVQRLLASHGCEVIFAPLETPSAIGKVERAQGVMKAMLRRVVADAEATGERDFSICLHETLATKNPMGRVNGYSPSQWVLGKNRRCPGSMTDLEEAGNLGVLEESLDPSARFHLNHAARMAAQKAFVHLDTSSRIQRALLRNAAVQDKTFNVGDLVVYRRDNQVGGTIWSTASRIIGKDPHRGLWLLHEGVPVLVAENKVRLPTKHRRAQQQEVVEDRNAMMCTHVDDLLFAYTDEGKEAVDAILNRFSVGKIEEGSFRYWGRRFSQDEDCTIHVDVRDNTRNLKPAAIGKDRKMNDPLTQEELTSLRSVVGGLAWISRYGRPDLAYRVNDANRVVELALQGSDFKITFKTDWIDWSDLAVVTFSDASFANEAEYKSQQGRIHYITSRSDVKTGEHRFHLIGFGSSTLKRVCRATLQAESYALQGSIESGDKIRALLCELIGRLTSVKEWYQQSQQAMLHLYFTDCRSLSDHLLREVARKVQYKRLGIELSALRQALWINAAKTSQKYYPAGDEVEWIDTGRQLADCLTKSMKPDFLIRVLAAGYINVLKQN</sequence>
<evidence type="ECO:0000256" key="1">
    <source>
        <dbReference type="SAM" id="MobiDB-lite"/>
    </source>
</evidence>
<feature type="compositionally biased region" description="Low complexity" evidence="1">
    <location>
        <begin position="482"/>
        <end position="497"/>
    </location>
</feature>
<feature type="compositionally biased region" description="Basic residues" evidence="1">
    <location>
        <begin position="696"/>
        <end position="712"/>
    </location>
</feature>
<dbReference type="EMBL" id="CAMXCT020003191">
    <property type="protein sequence ID" value="CAL1156346.1"/>
    <property type="molecule type" value="Genomic_DNA"/>
</dbReference>
<feature type="compositionally biased region" description="Basic and acidic residues" evidence="1">
    <location>
        <begin position="69"/>
        <end position="86"/>
    </location>
</feature>
<accession>A0A9P1D6P7</accession>
<organism evidence="3">
    <name type="scientific">Cladocopium goreaui</name>
    <dbReference type="NCBI Taxonomy" id="2562237"/>
    <lineage>
        <taxon>Eukaryota</taxon>
        <taxon>Sar</taxon>
        <taxon>Alveolata</taxon>
        <taxon>Dinophyceae</taxon>
        <taxon>Suessiales</taxon>
        <taxon>Symbiodiniaceae</taxon>
        <taxon>Cladocopium</taxon>
    </lineage>
</organism>
<feature type="compositionally biased region" description="Low complexity" evidence="1">
    <location>
        <begin position="306"/>
        <end position="320"/>
    </location>
</feature>
<dbReference type="EMBL" id="CAMXCT010003191">
    <property type="protein sequence ID" value="CAI4002971.1"/>
    <property type="molecule type" value="Genomic_DNA"/>
</dbReference>
<keyword evidence="6" id="KW-1185">Reference proteome</keyword>
<feature type="region of interest" description="Disordered" evidence="1">
    <location>
        <begin position="683"/>
        <end position="771"/>
    </location>
</feature>
<dbReference type="InterPro" id="IPR001584">
    <property type="entry name" value="Integrase_cat-core"/>
</dbReference>
<feature type="compositionally biased region" description="Low complexity" evidence="1">
    <location>
        <begin position="22"/>
        <end position="31"/>
    </location>
</feature>
<gene>
    <name evidence="3" type="ORF">C1SCF055_LOCUS28881</name>
</gene>
<feature type="region of interest" description="Disordered" evidence="1">
    <location>
        <begin position="472"/>
        <end position="530"/>
    </location>
</feature>
<proteinExistence type="predicted"/>
<dbReference type="EMBL" id="CAMXCT030003191">
    <property type="protein sequence ID" value="CAL4790283.1"/>
    <property type="molecule type" value="Genomic_DNA"/>
</dbReference>
<feature type="domain" description="Integrase catalytic" evidence="2">
    <location>
        <begin position="1357"/>
        <end position="1527"/>
    </location>
</feature>
<dbReference type="InterPro" id="IPR036397">
    <property type="entry name" value="RNaseH_sf"/>
</dbReference>
<evidence type="ECO:0000313" key="5">
    <source>
        <dbReference type="EMBL" id="CAL4790283.1"/>
    </source>
</evidence>
<dbReference type="GO" id="GO:0003676">
    <property type="term" value="F:nucleic acid binding"/>
    <property type="evidence" value="ECO:0007669"/>
    <property type="project" value="InterPro"/>
</dbReference>
<evidence type="ECO:0000313" key="6">
    <source>
        <dbReference type="Proteomes" id="UP001152797"/>
    </source>
</evidence>
<feature type="region of interest" description="Disordered" evidence="1">
    <location>
        <begin position="300"/>
        <end position="357"/>
    </location>
</feature>
<feature type="region of interest" description="Disordered" evidence="1">
    <location>
        <begin position="933"/>
        <end position="984"/>
    </location>
</feature>
<dbReference type="GO" id="GO:0015074">
    <property type="term" value="P:DNA integration"/>
    <property type="evidence" value="ECO:0007669"/>
    <property type="project" value="InterPro"/>
</dbReference>
<dbReference type="InterPro" id="IPR012337">
    <property type="entry name" value="RNaseH-like_sf"/>
</dbReference>
<feature type="compositionally biased region" description="Acidic residues" evidence="1">
    <location>
        <begin position="933"/>
        <end position="944"/>
    </location>
</feature>
<feature type="compositionally biased region" description="Acidic residues" evidence="1">
    <location>
        <begin position="953"/>
        <end position="969"/>
    </location>
</feature>
<feature type="compositionally biased region" description="Pro residues" evidence="1">
    <location>
        <begin position="743"/>
        <end position="752"/>
    </location>
</feature>
<name>A0A9P1D6P7_9DINO</name>
<feature type="compositionally biased region" description="Basic residues" evidence="1">
    <location>
        <begin position="719"/>
        <end position="728"/>
    </location>
</feature>
<protein>
    <submittedName>
        <fullName evidence="5">Integrase catalytic domain-containing protein</fullName>
    </submittedName>
</protein>
<reference evidence="4" key="2">
    <citation type="submission" date="2024-04" db="EMBL/GenBank/DDBJ databases">
        <authorList>
            <person name="Chen Y."/>
            <person name="Shah S."/>
            <person name="Dougan E. K."/>
            <person name="Thang M."/>
            <person name="Chan C."/>
        </authorList>
    </citation>
    <scope>NUCLEOTIDE SEQUENCE [LARGE SCALE GENOMIC DNA]</scope>
</reference>
<dbReference type="OrthoDB" id="10066679at2759"/>
<evidence type="ECO:0000259" key="2">
    <source>
        <dbReference type="PROSITE" id="PS50994"/>
    </source>
</evidence>
<feature type="compositionally biased region" description="Basic and acidic residues" evidence="1">
    <location>
        <begin position="753"/>
        <end position="763"/>
    </location>
</feature>
<evidence type="ECO:0000313" key="3">
    <source>
        <dbReference type="EMBL" id="CAI4002971.1"/>
    </source>
</evidence>
<feature type="region of interest" description="Disordered" evidence="1">
    <location>
        <begin position="58"/>
        <end position="143"/>
    </location>
</feature>
<dbReference type="Proteomes" id="UP001152797">
    <property type="component" value="Unassembled WGS sequence"/>
</dbReference>
<dbReference type="Gene3D" id="3.30.420.10">
    <property type="entry name" value="Ribonuclease H-like superfamily/Ribonuclease H"/>
    <property type="match status" value="1"/>
</dbReference>
<feature type="compositionally biased region" description="Basic and acidic residues" evidence="1">
    <location>
        <begin position="683"/>
        <end position="695"/>
    </location>
</feature>
<evidence type="ECO:0000313" key="4">
    <source>
        <dbReference type="EMBL" id="CAL1156346.1"/>
    </source>
</evidence>
<reference evidence="3" key="1">
    <citation type="submission" date="2022-10" db="EMBL/GenBank/DDBJ databases">
        <authorList>
            <person name="Chen Y."/>
            <person name="Dougan E. K."/>
            <person name="Chan C."/>
            <person name="Rhodes N."/>
            <person name="Thang M."/>
        </authorList>
    </citation>
    <scope>NUCLEOTIDE SEQUENCE</scope>
</reference>
<dbReference type="PROSITE" id="PS50994">
    <property type="entry name" value="INTEGRASE"/>
    <property type="match status" value="1"/>
</dbReference>
<dbReference type="SUPFAM" id="SSF53098">
    <property type="entry name" value="Ribonuclease H-like"/>
    <property type="match status" value="1"/>
</dbReference>
<feature type="compositionally biased region" description="Polar residues" evidence="1">
    <location>
        <begin position="8"/>
        <end position="21"/>
    </location>
</feature>
<comment type="caution">
    <text evidence="3">The sequence shown here is derived from an EMBL/GenBank/DDBJ whole genome shotgun (WGS) entry which is preliminary data.</text>
</comment>